<organism evidence="1">
    <name type="scientific">mine drainage metagenome</name>
    <dbReference type="NCBI Taxonomy" id="410659"/>
    <lineage>
        <taxon>unclassified sequences</taxon>
        <taxon>metagenomes</taxon>
        <taxon>ecological metagenomes</taxon>
    </lineage>
</organism>
<accession>A0A1J5NZV0</accession>
<dbReference type="EMBL" id="MLJW01007819">
    <property type="protein sequence ID" value="OIQ64809.1"/>
    <property type="molecule type" value="Genomic_DNA"/>
</dbReference>
<sequence>MKTKVKLFSLLVAGISLSFPAIAQTQPSGTQAAAQTSTDAKTKSDADIQTKAADWVSSLKLNDAAKEARVKDVIANHLMAVREWNNTHSYESVPAGINPVTGKALSVLDRQVIINSTIPKSVHENLMTGLHKDLSEEQVDAILDKYTEGKVAFTLAGYKSIVPDLSAVEEATILANLKQAREEAVDFKGSKQISAIFKIYKTKNEAYLNENGRNWHQLFKNYVDAVKAKKGKKTAEN</sequence>
<dbReference type="AlphaFoldDB" id="A0A1J5NZV0"/>
<evidence type="ECO:0000313" key="1">
    <source>
        <dbReference type="EMBL" id="OIQ64809.1"/>
    </source>
</evidence>
<name>A0A1J5NZV0_9ZZZZ</name>
<proteinExistence type="predicted"/>
<gene>
    <name evidence="1" type="ORF">GALL_536380</name>
</gene>
<dbReference type="InterPro" id="IPR024284">
    <property type="entry name" value="DUF3826"/>
</dbReference>
<evidence type="ECO:0008006" key="2">
    <source>
        <dbReference type="Google" id="ProtNLM"/>
    </source>
</evidence>
<protein>
    <recommendedName>
        <fullName evidence="2">DUF3826 domain-containing protein</fullName>
    </recommendedName>
</protein>
<dbReference type="Pfam" id="PF12875">
    <property type="entry name" value="DUF3826"/>
    <property type="match status" value="1"/>
</dbReference>
<reference evidence="1" key="1">
    <citation type="submission" date="2016-10" db="EMBL/GenBank/DDBJ databases">
        <title>Sequence of Gallionella enrichment culture.</title>
        <authorList>
            <person name="Poehlein A."/>
            <person name="Muehling M."/>
            <person name="Daniel R."/>
        </authorList>
    </citation>
    <scope>NUCLEOTIDE SEQUENCE</scope>
</reference>
<comment type="caution">
    <text evidence="1">The sequence shown here is derived from an EMBL/GenBank/DDBJ whole genome shotgun (WGS) entry which is preliminary data.</text>
</comment>